<protein>
    <recommendedName>
        <fullName evidence="1">DUF6879 domain-containing protein</fullName>
    </recommendedName>
</protein>
<dbReference type="EMBL" id="FNJR01000002">
    <property type="protein sequence ID" value="SDP15564.1"/>
    <property type="molecule type" value="Genomic_DNA"/>
</dbReference>
<dbReference type="Proteomes" id="UP000199497">
    <property type="component" value="Unassembled WGS sequence"/>
</dbReference>
<name>A0A1H0QE41_9ACTN</name>
<sequence>MILTRDQFSKQFDDCQRSAWRFECQPTYTMQREQDSIDRWRKGEPKPKDHNSGWHETVREIVESGRSIGRVRTVRRPLTEYQRYQLDWGIPGNVKAGEDIRILDLTDLALDLPAHDFWLFDDSVVVDLNFSPDGTLFNIDQRENPDLSQYRKWRDTALAHAVSLNEWDART</sequence>
<dbReference type="RefSeq" id="WP_092597733.1">
    <property type="nucleotide sequence ID" value="NZ_FNJR01000002.1"/>
</dbReference>
<accession>A0A1H0QE41</accession>
<dbReference type="AlphaFoldDB" id="A0A1H0QE41"/>
<evidence type="ECO:0000313" key="3">
    <source>
        <dbReference type="Proteomes" id="UP000199497"/>
    </source>
</evidence>
<proteinExistence type="predicted"/>
<feature type="domain" description="DUF6879" evidence="1">
    <location>
        <begin position="6"/>
        <end position="167"/>
    </location>
</feature>
<gene>
    <name evidence="2" type="ORF">SAMN04487905_102194</name>
</gene>
<dbReference type="InterPro" id="IPR049244">
    <property type="entry name" value="DUF6879"/>
</dbReference>
<dbReference type="OrthoDB" id="3821358at2"/>
<dbReference type="STRING" id="405564.SAMN04487905_102194"/>
<organism evidence="2 3">
    <name type="scientific">Actinopolyspora xinjiangensis</name>
    <dbReference type="NCBI Taxonomy" id="405564"/>
    <lineage>
        <taxon>Bacteria</taxon>
        <taxon>Bacillati</taxon>
        <taxon>Actinomycetota</taxon>
        <taxon>Actinomycetes</taxon>
        <taxon>Actinopolysporales</taxon>
        <taxon>Actinopolysporaceae</taxon>
        <taxon>Actinopolyspora</taxon>
    </lineage>
</organism>
<keyword evidence="3" id="KW-1185">Reference proteome</keyword>
<evidence type="ECO:0000313" key="2">
    <source>
        <dbReference type="EMBL" id="SDP15564.1"/>
    </source>
</evidence>
<dbReference type="Pfam" id="PF21806">
    <property type="entry name" value="DUF6879"/>
    <property type="match status" value="1"/>
</dbReference>
<evidence type="ECO:0000259" key="1">
    <source>
        <dbReference type="Pfam" id="PF21806"/>
    </source>
</evidence>
<reference evidence="3" key="1">
    <citation type="submission" date="2016-10" db="EMBL/GenBank/DDBJ databases">
        <authorList>
            <person name="Varghese N."/>
            <person name="Submissions S."/>
        </authorList>
    </citation>
    <scope>NUCLEOTIDE SEQUENCE [LARGE SCALE GENOMIC DNA]</scope>
    <source>
        <strain evidence="3">DSM 46732</strain>
    </source>
</reference>